<evidence type="ECO:0000313" key="1">
    <source>
        <dbReference type="EMBL" id="CAH1108145.1"/>
    </source>
</evidence>
<dbReference type="AlphaFoldDB" id="A0A9P0CYK6"/>
<name>A0A9P0CYK6_9CUCU</name>
<evidence type="ECO:0000313" key="2">
    <source>
        <dbReference type="Proteomes" id="UP001153636"/>
    </source>
</evidence>
<dbReference type="OrthoDB" id="6777962at2759"/>
<gene>
    <name evidence="1" type="ORF">PSYICH_LOCUS9410</name>
</gene>
<organism evidence="1 2">
    <name type="scientific">Psylliodes chrysocephalus</name>
    <dbReference type="NCBI Taxonomy" id="3402493"/>
    <lineage>
        <taxon>Eukaryota</taxon>
        <taxon>Metazoa</taxon>
        <taxon>Ecdysozoa</taxon>
        <taxon>Arthropoda</taxon>
        <taxon>Hexapoda</taxon>
        <taxon>Insecta</taxon>
        <taxon>Pterygota</taxon>
        <taxon>Neoptera</taxon>
        <taxon>Endopterygota</taxon>
        <taxon>Coleoptera</taxon>
        <taxon>Polyphaga</taxon>
        <taxon>Cucujiformia</taxon>
        <taxon>Chrysomeloidea</taxon>
        <taxon>Chrysomelidae</taxon>
        <taxon>Galerucinae</taxon>
        <taxon>Alticini</taxon>
        <taxon>Psylliodes</taxon>
    </lineage>
</organism>
<accession>A0A9P0CYK6</accession>
<keyword evidence="2" id="KW-1185">Reference proteome</keyword>
<protein>
    <submittedName>
        <fullName evidence="1">Uncharacterized protein</fullName>
    </submittedName>
</protein>
<proteinExistence type="predicted"/>
<reference evidence="1" key="1">
    <citation type="submission" date="2022-01" db="EMBL/GenBank/DDBJ databases">
        <authorList>
            <person name="King R."/>
        </authorList>
    </citation>
    <scope>NUCLEOTIDE SEQUENCE</scope>
</reference>
<dbReference type="EMBL" id="OV651815">
    <property type="protein sequence ID" value="CAH1108145.1"/>
    <property type="molecule type" value="Genomic_DNA"/>
</dbReference>
<dbReference type="Proteomes" id="UP001153636">
    <property type="component" value="Chromosome 3"/>
</dbReference>
<sequence>MVIKDRNVSYEGLQRKLKQKVTRDKVSHGENNKKTKAGDLLVEKENENIIEALKEEVMKHIGGAEVKLLKGNIAVVHIYDMDAVTTKEELVQAVEIQTGSGSVVIRPMRPMAESWQAATLEMAENLAKKIVKAQKIRVGWTSCRVKKRVDINRCFTCDSLR</sequence>